<evidence type="ECO:0000313" key="2">
    <source>
        <dbReference type="Proteomes" id="UP000824533"/>
    </source>
</evidence>
<comment type="caution">
    <text evidence="1">The sequence shown here is derived from an EMBL/GenBank/DDBJ whole genome shotgun (WGS) entry which is preliminary data.</text>
</comment>
<accession>A0ACC1DCD9</accession>
<keyword evidence="2" id="KW-1185">Reference proteome</keyword>
<name>A0ACC1DCD9_9NEOP</name>
<reference evidence="1 2" key="1">
    <citation type="journal article" date="2021" name="Front. Genet.">
        <title>Chromosome-Level Genome Assembly Reveals Significant Gene Expansion in the Toll and IMD Signaling Pathways of Dendrolimus kikuchii.</title>
        <authorList>
            <person name="Zhou J."/>
            <person name="Wu P."/>
            <person name="Xiong Z."/>
            <person name="Liu N."/>
            <person name="Zhao N."/>
            <person name="Ji M."/>
            <person name="Qiu Y."/>
            <person name="Yang B."/>
        </authorList>
    </citation>
    <scope>NUCLEOTIDE SEQUENCE [LARGE SCALE GENOMIC DNA]</scope>
    <source>
        <strain evidence="1">Ann1</strain>
    </source>
</reference>
<dbReference type="Proteomes" id="UP000824533">
    <property type="component" value="Linkage Group LG05"/>
</dbReference>
<sequence length="142" mass="16490">MRKMLLIVFILHMLSITCQDFMPFEPNKIIIGNLGRREVVPLTSMNRRAGMELSYRKTKDIREDNPPEYKKNQTNKNEINNTLVPIPRSLLASNCTIFVNPILITELELQKGKLEQDKINKIHEEISWLSLFADDGSKVDYD</sequence>
<organism evidence="1 2">
    <name type="scientific">Dendrolimus kikuchii</name>
    <dbReference type="NCBI Taxonomy" id="765133"/>
    <lineage>
        <taxon>Eukaryota</taxon>
        <taxon>Metazoa</taxon>
        <taxon>Ecdysozoa</taxon>
        <taxon>Arthropoda</taxon>
        <taxon>Hexapoda</taxon>
        <taxon>Insecta</taxon>
        <taxon>Pterygota</taxon>
        <taxon>Neoptera</taxon>
        <taxon>Endopterygota</taxon>
        <taxon>Lepidoptera</taxon>
        <taxon>Glossata</taxon>
        <taxon>Ditrysia</taxon>
        <taxon>Bombycoidea</taxon>
        <taxon>Lasiocampidae</taxon>
        <taxon>Dendrolimus</taxon>
    </lineage>
</organism>
<dbReference type="EMBL" id="CM034391">
    <property type="protein sequence ID" value="KAJ0181404.1"/>
    <property type="molecule type" value="Genomic_DNA"/>
</dbReference>
<evidence type="ECO:0000313" key="1">
    <source>
        <dbReference type="EMBL" id="KAJ0181404.1"/>
    </source>
</evidence>
<gene>
    <name evidence="1" type="ORF">K1T71_003489</name>
</gene>
<proteinExistence type="predicted"/>
<protein>
    <submittedName>
        <fullName evidence="1">Uncharacterized protein</fullName>
    </submittedName>
</protein>